<feature type="region of interest" description="Disordered" evidence="2">
    <location>
        <begin position="304"/>
        <end position="376"/>
    </location>
</feature>
<feature type="compositionally biased region" description="Polar residues" evidence="2">
    <location>
        <begin position="307"/>
        <end position="352"/>
    </location>
</feature>
<dbReference type="AlphaFoldDB" id="K7N288"/>
<dbReference type="PANTHER" id="PTHR47490">
    <property type="entry name" value="PROTEIN BLISTER"/>
    <property type="match status" value="1"/>
</dbReference>
<accession>K7N288</accession>
<name>K7N288_SOYBN</name>
<feature type="region of interest" description="Disordered" evidence="2">
    <location>
        <begin position="1"/>
        <end position="93"/>
    </location>
</feature>
<feature type="coiled-coil region" evidence="1">
    <location>
        <begin position="449"/>
        <end position="483"/>
    </location>
</feature>
<evidence type="ECO:0000313" key="3">
    <source>
        <dbReference type="EMBL" id="KRG90282.1"/>
    </source>
</evidence>
<gene>
    <name evidence="4" type="primary">LOC100811137</name>
    <name evidence="3" type="ORF">GLYMA_20G079600</name>
</gene>
<dbReference type="Gene3D" id="1.10.287.1490">
    <property type="match status" value="1"/>
</dbReference>
<feature type="coiled-coil region" evidence="1">
    <location>
        <begin position="644"/>
        <end position="699"/>
    </location>
</feature>
<dbReference type="OMA" id="MASEHMP"/>
<feature type="compositionally biased region" description="Polar residues" evidence="2">
    <location>
        <begin position="588"/>
        <end position="629"/>
    </location>
</feature>
<keyword evidence="5" id="KW-1185">Reference proteome</keyword>
<reference evidence="3" key="3">
    <citation type="submission" date="2018-07" db="EMBL/GenBank/DDBJ databases">
        <title>WGS assembly of Glycine max.</title>
        <authorList>
            <person name="Schmutz J."/>
            <person name="Cannon S."/>
            <person name="Schlueter J."/>
            <person name="Ma J."/>
            <person name="Mitros T."/>
            <person name="Nelson W."/>
            <person name="Hyten D."/>
            <person name="Song Q."/>
            <person name="Thelen J."/>
            <person name="Cheng J."/>
            <person name="Xu D."/>
            <person name="Hellsten U."/>
            <person name="May G."/>
            <person name="Yu Y."/>
            <person name="Sakurai T."/>
            <person name="Umezawa T."/>
            <person name="Bhattacharyya M."/>
            <person name="Sandhu D."/>
            <person name="Valliyodan B."/>
            <person name="Lindquist E."/>
            <person name="Peto M."/>
            <person name="Grant D."/>
            <person name="Shu S."/>
            <person name="Goodstein D."/>
            <person name="Barry K."/>
            <person name="Futrell-Griggs M."/>
            <person name="Abernathy B."/>
            <person name="Du J."/>
            <person name="Tian Z."/>
            <person name="Zhu L."/>
            <person name="Gill N."/>
            <person name="Joshi T."/>
            <person name="Libault M."/>
            <person name="Sethuraman A."/>
            <person name="Zhang X."/>
            <person name="Shinozaki K."/>
            <person name="Nguyen H."/>
            <person name="Wing R."/>
            <person name="Cregan P."/>
            <person name="Specht J."/>
            <person name="Grimwood J."/>
            <person name="Rokhsar D."/>
            <person name="Stacey G."/>
            <person name="Shoemaker R."/>
            <person name="Jackson S."/>
        </authorList>
    </citation>
    <scope>NUCLEOTIDE SEQUENCE</scope>
    <source>
        <tissue evidence="3">Callus</tissue>
    </source>
</reference>
<evidence type="ECO:0000256" key="2">
    <source>
        <dbReference type="SAM" id="MobiDB-lite"/>
    </source>
</evidence>
<dbReference type="OrthoDB" id="2019993at2759"/>
<organism evidence="4">
    <name type="scientific">Glycine max</name>
    <name type="common">Soybean</name>
    <name type="synonym">Glycine hispida</name>
    <dbReference type="NCBI Taxonomy" id="3847"/>
    <lineage>
        <taxon>Eukaryota</taxon>
        <taxon>Viridiplantae</taxon>
        <taxon>Streptophyta</taxon>
        <taxon>Embryophyta</taxon>
        <taxon>Tracheophyta</taxon>
        <taxon>Spermatophyta</taxon>
        <taxon>Magnoliopsida</taxon>
        <taxon>eudicotyledons</taxon>
        <taxon>Gunneridae</taxon>
        <taxon>Pentapetalae</taxon>
        <taxon>rosids</taxon>
        <taxon>fabids</taxon>
        <taxon>Fabales</taxon>
        <taxon>Fabaceae</taxon>
        <taxon>Papilionoideae</taxon>
        <taxon>50 kb inversion clade</taxon>
        <taxon>NPAAA clade</taxon>
        <taxon>indigoferoid/millettioid clade</taxon>
        <taxon>Phaseoleae</taxon>
        <taxon>Glycine</taxon>
        <taxon>Glycine subgen. Soja</taxon>
    </lineage>
</organism>
<dbReference type="PANTHER" id="PTHR47490:SF2">
    <property type="entry name" value="PROTEIN BLISTER"/>
    <property type="match status" value="1"/>
</dbReference>
<dbReference type="Gramene" id="KRG90282">
    <property type="protein sequence ID" value="KRG90282"/>
    <property type="gene ID" value="GLYMA_20G079600"/>
</dbReference>
<keyword evidence="1" id="KW-0175">Coiled coil</keyword>
<dbReference type="GO" id="GO:0006355">
    <property type="term" value="P:regulation of DNA-templated transcription"/>
    <property type="evidence" value="ECO:0000318"/>
    <property type="project" value="GO_Central"/>
</dbReference>
<dbReference type="InterPro" id="IPR044194">
    <property type="entry name" value="BLISTER"/>
</dbReference>
<dbReference type="Proteomes" id="UP000008827">
    <property type="component" value="Chromosome 20"/>
</dbReference>
<proteinExistence type="predicted"/>
<evidence type="ECO:0000313" key="5">
    <source>
        <dbReference type="Proteomes" id="UP000008827"/>
    </source>
</evidence>
<feature type="compositionally biased region" description="Basic and acidic residues" evidence="2">
    <location>
        <begin position="59"/>
        <end position="70"/>
    </location>
</feature>
<reference evidence="3 4" key="1">
    <citation type="journal article" date="2010" name="Nature">
        <title>Genome sequence of the palaeopolyploid soybean.</title>
        <authorList>
            <person name="Schmutz J."/>
            <person name="Cannon S.B."/>
            <person name="Schlueter J."/>
            <person name="Ma J."/>
            <person name="Mitros T."/>
            <person name="Nelson W."/>
            <person name="Hyten D.L."/>
            <person name="Song Q."/>
            <person name="Thelen J.J."/>
            <person name="Cheng J."/>
            <person name="Xu D."/>
            <person name="Hellsten U."/>
            <person name="May G.D."/>
            <person name="Yu Y."/>
            <person name="Sakurai T."/>
            <person name="Umezawa T."/>
            <person name="Bhattacharyya M.K."/>
            <person name="Sandhu D."/>
            <person name="Valliyodan B."/>
            <person name="Lindquist E."/>
            <person name="Peto M."/>
            <person name="Grant D."/>
            <person name="Shu S."/>
            <person name="Goodstein D."/>
            <person name="Barry K."/>
            <person name="Futrell-Griggs M."/>
            <person name="Abernathy B."/>
            <person name="Du J."/>
            <person name="Tian Z."/>
            <person name="Zhu L."/>
            <person name="Gill N."/>
            <person name="Joshi T."/>
            <person name="Libault M."/>
            <person name="Sethuraman A."/>
            <person name="Zhang X.-C."/>
            <person name="Shinozaki K."/>
            <person name="Nguyen H.T."/>
            <person name="Wing R.A."/>
            <person name="Cregan P."/>
            <person name="Specht J."/>
            <person name="Grimwood J."/>
            <person name="Rokhsar D."/>
            <person name="Stacey G."/>
            <person name="Shoemaker R.C."/>
            <person name="Jackson S.A."/>
        </authorList>
    </citation>
    <scope>NUCLEOTIDE SEQUENCE [LARGE SCALE GENOMIC DNA]</scope>
    <source>
        <strain evidence="4">cv. Williams 82</strain>
        <tissue evidence="3">Callus</tissue>
    </source>
</reference>
<dbReference type="GO" id="GO:0040008">
    <property type="term" value="P:regulation of growth"/>
    <property type="evidence" value="ECO:0007669"/>
    <property type="project" value="InterPro"/>
</dbReference>
<dbReference type="GeneID" id="100811137"/>
<dbReference type="EMBL" id="CM000853">
    <property type="protein sequence ID" value="KRG90282.1"/>
    <property type="molecule type" value="Genomic_DNA"/>
</dbReference>
<feature type="region of interest" description="Disordered" evidence="2">
    <location>
        <begin position="575"/>
        <end position="629"/>
    </location>
</feature>
<feature type="compositionally biased region" description="Basic and acidic residues" evidence="2">
    <location>
        <begin position="15"/>
        <end position="40"/>
    </location>
</feature>
<feature type="compositionally biased region" description="Polar residues" evidence="2">
    <location>
        <begin position="44"/>
        <end position="58"/>
    </location>
</feature>
<reference evidence="4" key="2">
    <citation type="submission" date="2018-02" db="UniProtKB">
        <authorList>
            <consortium name="EnsemblPlants"/>
        </authorList>
    </citation>
    <scope>IDENTIFICATION</scope>
    <source>
        <strain evidence="4">Williams 82</strain>
    </source>
</reference>
<feature type="region of interest" description="Disordered" evidence="2">
    <location>
        <begin position="186"/>
        <end position="218"/>
    </location>
</feature>
<feature type="compositionally biased region" description="Polar residues" evidence="2">
    <location>
        <begin position="1"/>
        <end position="14"/>
    </location>
</feature>
<dbReference type="EnsemblPlants" id="KRG90282">
    <property type="protein sequence ID" value="KRG90282"/>
    <property type="gene ID" value="GLYMA_20G079600"/>
</dbReference>
<evidence type="ECO:0000313" key="4">
    <source>
        <dbReference type="EnsemblPlants" id="KRG90282"/>
    </source>
</evidence>
<dbReference type="eggNOG" id="ENOG502RCM2">
    <property type="taxonomic scope" value="Eukaryota"/>
</dbReference>
<evidence type="ECO:0000256" key="1">
    <source>
        <dbReference type="SAM" id="Coils"/>
    </source>
</evidence>
<dbReference type="SMR" id="K7N288"/>
<sequence length="754" mass="83103">MASAQVLPNTAASSRKQEHLEAGKRRLEEFRKKKAAERTKKAASSGQVHNSDASLNKKQSSEVENVRVNESDGVSTSDGVGGSVTGTSTLGMRNDKNLNLISQSSNQGSLAGSTFLARNDLNMLSTSLGEAHSNIDECKRYNASSVTTSADFSQNNETNKVNDIHGIHAVGVDGIPYATTNHQSVPLRSQESQEFDSNPSQSSLHGVNDNQSNKSNSSLKDYAVTDNFSSYFPSKITPQNSVDTPLQIKPMNSSTFDSGYSHSLLSGGFSDSFSSKFRETITSSDNNLPSLHGATMLKYDSTGYEARNSSNHTPIHSLPTESSSQRSRPSFLDSLNVTRPSLGSPFHQSEQDSSMSNHLESSSNGISGSTYFHKPSEETKSALMTSTRENGMEKQHDYYSSSQNEDFSALEQHIEDLTKEKFSLRRALEASRTLAESLATENSTLTDNYNQQRSVVDQLKSDMENLQEDIKARLVEFEAIKSEYTNAQLECNAADERAKLLASEVIGLEEKALRLRSSELKLEKQLENAKEEISSYRKKMSSLDKDRHDLQSTIEALQEEKKMLLSKLRKASGIGKSIESQTSKRDVSTSTDDLASEDPASNSSNPEINDNAAEASSLSSVTETRHSSFGVSTVNIPHDQMRMIENINALISELALEKEELIKALTSESSECSRMKEINKELSRKLEVQTQRLELLTAQSMVNENVSAKQPDSRAMYENTPYADEGDEVVERVLGWIMKLFPGGTSRRRTSKLL</sequence>
<dbReference type="HOGENOM" id="CLU_019488_0_0_1"/>
<feature type="coiled-coil region" evidence="1">
    <location>
        <begin position="508"/>
        <end position="574"/>
    </location>
</feature>
<protein>
    <submittedName>
        <fullName evidence="3 4">Uncharacterized protein</fullName>
    </submittedName>
</protein>
<feature type="compositionally biased region" description="Low complexity" evidence="2">
    <location>
        <begin position="353"/>
        <end position="363"/>
    </location>
</feature>
<dbReference type="PaxDb" id="3847-GLYMA20G20053.1"/>
<dbReference type="RefSeq" id="XP_014628166.1">
    <property type="nucleotide sequence ID" value="XM_014772680.3"/>
</dbReference>
<dbReference type="GO" id="GO:0005634">
    <property type="term" value="C:nucleus"/>
    <property type="evidence" value="ECO:0000318"/>
    <property type="project" value="GO_Central"/>
</dbReference>